<reference evidence="1" key="1">
    <citation type="submission" date="2012-04" db="EMBL/GenBank/DDBJ databases">
        <title>The Genome Sequence of Loa loa.</title>
        <authorList>
            <consortium name="The Broad Institute Genome Sequencing Platform"/>
            <consortium name="Broad Institute Genome Sequencing Center for Infectious Disease"/>
            <person name="Nutman T.B."/>
            <person name="Fink D.L."/>
            <person name="Russ C."/>
            <person name="Young S."/>
            <person name="Zeng Q."/>
            <person name="Gargeya S."/>
            <person name="Alvarado L."/>
            <person name="Berlin A."/>
            <person name="Chapman S.B."/>
            <person name="Chen Z."/>
            <person name="Freedman E."/>
            <person name="Gellesch M."/>
            <person name="Goldberg J."/>
            <person name="Griggs A."/>
            <person name="Gujja S."/>
            <person name="Heilman E.R."/>
            <person name="Heiman D."/>
            <person name="Howarth C."/>
            <person name="Mehta T."/>
            <person name="Neiman D."/>
            <person name="Pearson M."/>
            <person name="Roberts A."/>
            <person name="Saif S."/>
            <person name="Shea T."/>
            <person name="Shenoy N."/>
            <person name="Sisk P."/>
            <person name="Stolte C."/>
            <person name="Sykes S."/>
            <person name="White J."/>
            <person name="Yandava C."/>
            <person name="Haas B."/>
            <person name="Henn M.R."/>
            <person name="Nusbaum C."/>
            <person name="Birren B."/>
        </authorList>
    </citation>
    <scope>NUCLEOTIDE SEQUENCE [LARGE SCALE GENOMIC DNA]</scope>
</reference>
<keyword evidence="1" id="KW-1185">Reference proteome</keyword>
<evidence type="ECO:0000313" key="2">
    <source>
        <dbReference type="WBParaSite" id="EN70_7594"/>
    </source>
</evidence>
<sequence>MRFALSDLCRRRMMNRHSYLFVIVHAAKDVKHELRNVAVEVQRLCAVLHACISHHAVILFTMHIQSNRRPPKAFKVQGEVQLQGSSRGNMQPPMLIEKCMPTYHPDSLSCSCHLSFVIVAQYLPSLSLSSSVCILHR</sequence>
<accession>A0A1I7VY82</accession>
<dbReference type="AlphaFoldDB" id="A0A1I7VY82"/>
<evidence type="ECO:0000313" key="1">
    <source>
        <dbReference type="Proteomes" id="UP000095285"/>
    </source>
</evidence>
<reference evidence="2" key="2">
    <citation type="submission" date="2016-11" db="UniProtKB">
        <authorList>
            <consortium name="WormBaseParasite"/>
        </authorList>
    </citation>
    <scope>IDENTIFICATION</scope>
</reference>
<dbReference type="Proteomes" id="UP000095285">
    <property type="component" value="Unassembled WGS sequence"/>
</dbReference>
<organism evidence="1 2">
    <name type="scientific">Loa loa</name>
    <name type="common">Eye worm</name>
    <name type="synonym">Filaria loa</name>
    <dbReference type="NCBI Taxonomy" id="7209"/>
    <lineage>
        <taxon>Eukaryota</taxon>
        <taxon>Metazoa</taxon>
        <taxon>Ecdysozoa</taxon>
        <taxon>Nematoda</taxon>
        <taxon>Chromadorea</taxon>
        <taxon>Rhabditida</taxon>
        <taxon>Spirurina</taxon>
        <taxon>Spiruromorpha</taxon>
        <taxon>Filarioidea</taxon>
        <taxon>Onchocercidae</taxon>
        <taxon>Loa</taxon>
    </lineage>
</organism>
<protein>
    <submittedName>
        <fullName evidence="2">Mediator of RNA polymerase II transcription subunit 13</fullName>
    </submittedName>
</protein>
<dbReference type="WBParaSite" id="EN70_7594">
    <property type="protein sequence ID" value="EN70_7594"/>
    <property type="gene ID" value="EN70_7594"/>
</dbReference>
<name>A0A1I7VY82_LOALO</name>
<proteinExistence type="predicted"/>